<dbReference type="EMBL" id="CP037423">
    <property type="protein sequence ID" value="QDV47814.1"/>
    <property type="molecule type" value="Genomic_DNA"/>
</dbReference>
<dbReference type="KEGG" id="snep:Enr13x_77260"/>
<accession>A0A518I415</accession>
<keyword evidence="1" id="KW-0732">Signal</keyword>
<dbReference type="GO" id="GO:0042802">
    <property type="term" value="F:identical protein binding"/>
    <property type="evidence" value="ECO:0007669"/>
    <property type="project" value="InterPro"/>
</dbReference>
<organism evidence="3 4">
    <name type="scientific">Stieleria neptunia</name>
    <dbReference type="NCBI Taxonomy" id="2527979"/>
    <lineage>
        <taxon>Bacteria</taxon>
        <taxon>Pseudomonadati</taxon>
        <taxon>Planctomycetota</taxon>
        <taxon>Planctomycetia</taxon>
        <taxon>Pirellulales</taxon>
        <taxon>Pirellulaceae</taxon>
        <taxon>Stieleria</taxon>
    </lineage>
</organism>
<dbReference type="GO" id="GO:0043130">
    <property type="term" value="F:ubiquitin binding"/>
    <property type="evidence" value="ECO:0007669"/>
    <property type="project" value="InterPro"/>
</dbReference>
<proteinExistence type="predicted"/>
<dbReference type="GO" id="GO:0008092">
    <property type="term" value="F:cytoskeletal protein binding"/>
    <property type="evidence" value="ECO:0007669"/>
    <property type="project" value="InterPro"/>
</dbReference>
<dbReference type="InterPro" id="IPR007131">
    <property type="entry name" value="SHD1"/>
</dbReference>
<feature type="signal peptide" evidence="1">
    <location>
        <begin position="1"/>
        <end position="23"/>
    </location>
</feature>
<evidence type="ECO:0000313" key="4">
    <source>
        <dbReference type="Proteomes" id="UP000319004"/>
    </source>
</evidence>
<dbReference type="OrthoDB" id="246401at2"/>
<dbReference type="Proteomes" id="UP000319004">
    <property type="component" value="Chromosome"/>
</dbReference>
<name>A0A518I415_9BACT</name>
<evidence type="ECO:0000313" key="3">
    <source>
        <dbReference type="EMBL" id="QDV47814.1"/>
    </source>
</evidence>
<sequence length="312" mass="35283" precursor="true">MLCVPRLIALALICSGFAATLHARTWTDKTGAYTLDAELFAFNQEHVVVQRNDGEMGMFPIDVLSDADKAYLQSEEAARLSGANLDKEQAWTMKDGYRLVGRIVDYAKMKVTVQRRRAKSWINDRQYKSLPPVYQVIIRKSLEHLEGIEDVDDRKFDAWLLKQKGQPRVFDIEGVVIELKDGNEYTVPFFLFSNESLKILKTGWDEWLAAHGDAGQDDYEAKNDESFRLQSMAAAMQHQRAINREIAVANLAMNSVTAGLTSFWEVTLYPNQGNMASPGWVVVPGRNSQQAKFNALRQYPGFTVGPIRKVSR</sequence>
<feature type="chain" id="PRO_5022059966" description="SLA1 homology domain-containing protein" evidence="1">
    <location>
        <begin position="24"/>
        <end position="312"/>
    </location>
</feature>
<dbReference type="AlphaFoldDB" id="A0A518I415"/>
<dbReference type="Gene3D" id="2.30.30.700">
    <property type="entry name" value="SLA1 homology domain 1"/>
    <property type="match status" value="1"/>
</dbReference>
<reference evidence="3 4" key="1">
    <citation type="submission" date="2019-03" db="EMBL/GenBank/DDBJ databases">
        <title>Deep-cultivation of Planctomycetes and their phenomic and genomic characterization uncovers novel biology.</title>
        <authorList>
            <person name="Wiegand S."/>
            <person name="Jogler M."/>
            <person name="Boedeker C."/>
            <person name="Pinto D."/>
            <person name="Vollmers J."/>
            <person name="Rivas-Marin E."/>
            <person name="Kohn T."/>
            <person name="Peeters S.H."/>
            <person name="Heuer A."/>
            <person name="Rast P."/>
            <person name="Oberbeckmann S."/>
            <person name="Bunk B."/>
            <person name="Jeske O."/>
            <person name="Meyerdierks A."/>
            <person name="Storesund J.E."/>
            <person name="Kallscheuer N."/>
            <person name="Luecker S."/>
            <person name="Lage O.M."/>
            <person name="Pohl T."/>
            <person name="Merkel B.J."/>
            <person name="Hornburger P."/>
            <person name="Mueller R.-W."/>
            <person name="Bruemmer F."/>
            <person name="Labrenz M."/>
            <person name="Spormann A.M."/>
            <person name="Op den Camp H."/>
            <person name="Overmann J."/>
            <person name="Amann R."/>
            <person name="Jetten M.S.M."/>
            <person name="Mascher T."/>
            <person name="Medema M.H."/>
            <person name="Devos D.P."/>
            <person name="Kaster A.-K."/>
            <person name="Ovreas L."/>
            <person name="Rohde M."/>
            <person name="Galperin M.Y."/>
            <person name="Jogler C."/>
        </authorList>
    </citation>
    <scope>NUCLEOTIDE SEQUENCE [LARGE SCALE GENOMIC DNA]</scope>
    <source>
        <strain evidence="3 4">Enr13</strain>
    </source>
</reference>
<evidence type="ECO:0000259" key="2">
    <source>
        <dbReference type="Pfam" id="PF03983"/>
    </source>
</evidence>
<dbReference type="RefSeq" id="WP_145391877.1">
    <property type="nucleotide sequence ID" value="NZ_CP037423.1"/>
</dbReference>
<dbReference type="GO" id="GO:0030674">
    <property type="term" value="F:protein-macromolecule adaptor activity"/>
    <property type="evidence" value="ECO:0007669"/>
    <property type="project" value="InterPro"/>
</dbReference>
<feature type="domain" description="SLA1 homology" evidence="2">
    <location>
        <begin position="22"/>
        <end position="77"/>
    </location>
</feature>
<protein>
    <recommendedName>
        <fullName evidence="2">SLA1 homology domain-containing protein</fullName>
    </recommendedName>
</protein>
<gene>
    <name evidence="3" type="ORF">Enr13x_77260</name>
</gene>
<evidence type="ECO:0000256" key="1">
    <source>
        <dbReference type="SAM" id="SignalP"/>
    </source>
</evidence>
<dbReference type="Pfam" id="PF03983">
    <property type="entry name" value="SHD1"/>
    <property type="match status" value="1"/>
</dbReference>
<keyword evidence="4" id="KW-1185">Reference proteome</keyword>